<keyword evidence="2" id="KW-0964">Secreted</keyword>
<keyword evidence="3" id="KW-1133">Transmembrane helix</keyword>
<evidence type="ECO:0000256" key="2">
    <source>
        <dbReference type="ARBA" id="ARBA00022525"/>
    </source>
</evidence>
<comment type="subcellular location">
    <subcellularLocation>
        <location evidence="1">Secreted</location>
    </subcellularLocation>
</comment>
<reference evidence="5" key="1">
    <citation type="submission" date="2020-08" db="EMBL/GenBank/DDBJ databases">
        <title>Genome sequencing and assembly of the red palm weevil Rhynchophorus ferrugineus.</title>
        <authorList>
            <person name="Dias G.B."/>
            <person name="Bergman C.M."/>
            <person name="Manee M."/>
        </authorList>
    </citation>
    <scope>NUCLEOTIDE SEQUENCE</scope>
    <source>
        <strain evidence="5">AA-2017</strain>
        <tissue evidence="5">Whole larva</tissue>
    </source>
</reference>
<evidence type="ECO:0000313" key="6">
    <source>
        <dbReference type="Proteomes" id="UP000625711"/>
    </source>
</evidence>
<sequence length="216" mass="24025">MNPAIYLLYIGIIWPQVFCWVSIIERNDTERALLNIPDDRCYDPYYINGTIPIGKKQQIPNMCAIVICGADLNMDVHGCGTKRVKGCIVVPGDPSLPHPTCCHKHTKQLPLNVYNESCQIFVLFVHALAARFLLDDKCYDPYHLKGTIPIGERKQIPNRCAIVICGADLNMRVHGCGVKIVKGCQVVPGDPSLPHPTCCHKVICDENKTNNSSETL</sequence>
<dbReference type="PANTHER" id="PTHR39957:SF1">
    <property type="entry name" value="AT09846P1-RELATED"/>
    <property type="match status" value="1"/>
</dbReference>
<evidence type="ECO:0000313" key="5">
    <source>
        <dbReference type="EMBL" id="KAF7280227.1"/>
    </source>
</evidence>
<dbReference type="PANTHER" id="PTHR39957">
    <property type="entry name" value="AT09846P1-RELATED"/>
    <property type="match status" value="1"/>
</dbReference>
<organism evidence="5 6">
    <name type="scientific">Rhynchophorus ferrugineus</name>
    <name type="common">Red palm weevil</name>
    <name type="synonym">Curculio ferrugineus</name>
    <dbReference type="NCBI Taxonomy" id="354439"/>
    <lineage>
        <taxon>Eukaryota</taxon>
        <taxon>Metazoa</taxon>
        <taxon>Ecdysozoa</taxon>
        <taxon>Arthropoda</taxon>
        <taxon>Hexapoda</taxon>
        <taxon>Insecta</taxon>
        <taxon>Pterygota</taxon>
        <taxon>Neoptera</taxon>
        <taxon>Endopterygota</taxon>
        <taxon>Coleoptera</taxon>
        <taxon>Polyphaga</taxon>
        <taxon>Cucujiformia</taxon>
        <taxon>Curculionidae</taxon>
        <taxon>Dryophthorinae</taxon>
        <taxon>Rhynchophorus</taxon>
    </lineage>
</organism>
<evidence type="ECO:0000256" key="3">
    <source>
        <dbReference type="SAM" id="Phobius"/>
    </source>
</evidence>
<name>A0A834IUW4_RHYFE</name>
<dbReference type="InterPro" id="IPR029277">
    <property type="entry name" value="SVWC_dom"/>
</dbReference>
<gene>
    <name evidence="5" type="ORF">GWI33_006272</name>
</gene>
<feature type="domain" description="Single" evidence="4">
    <location>
        <begin position="138"/>
        <end position="204"/>
    </location>
</feature>
<dbReference type="OrthoDB" id="7390288at2759"/>
<protein>
    <recommendedName>
        <fullName evidence="4">Single domain-containing protein</fullName>
    </recommendedName>
</protein>
<feature type="domain" description="Single" evidence="4">
    <location>
        <begin position="41"/>
        <end position="108"/>
    </location>
</feature>
<dbReference type="Proteomes" id="UP000625711">
    <property type="component" value="Unassembled WGS sequence"/>
</dbReference>
<dbReference type="EMBL" id="JAACXV010000311">
    <property type="protein sequence ID" value="KAF7280227.1"/>
    <property type="molecule type" value="Genomic_DNA"/>
</dbReference>
<dbReference type="SMART" id="SM01318">
    <property type="entry name" value="SVWC"/>
    <property type="match status" value="2"/>
</dbReference>
<feature type="transmembrane region" description="Helical" evidence="3">
    <location>
        <begin position="6"/>
        <end position="24"/>
    </location>
</feature>
<dbReference type="InterPro" id="IPR053308">
    <property type="entry name" value="Vago-like"/>
</dbReference>
<evidence type="ECO:0000256" key="1">
    <source>
        <dbReference type="ARBA" id="ARBA00004613"/>
    </source>
</evidence>
<keyword evidence="3" id="KW-0812">Transmembrane</keyword>
<dbReference type="GO" id="GO:0005576">
    <property type="term" value="C:extracellular region"/>
    <property type="evidence" value="ECO:0007669"/>
    <property type="project" value="UniProtKB-SubCell"/>
</dbReference>
<dbReference type="AlphaFoldDB" id="A0A834IUW4"/>
<proteinExistence type="predicted"/>
<accession>A0A834IUW4</accession>
<comment type="caution">
    <text evidence="5">The sequence shown here is derived from an EMBL/GenBank/DDBJ whole genome shotgun (WGS) entry which is preliminary data.</text>
</comment>
<keyword evidence="3" id="KW-0472">Membrane</keyword>
<keyword evidence="6" id="KW-1185">Reference proteome</keyword>
<evidence type="ECO:0000259" key="4">
    <source>
        <dbReference type="SMART" id="SM01318"/>
    </source>
</evidence>
<dbReference type="Pfam" id="PF15430">
    <property type="entry name" value="SVWC"/>
    <property type="match status" value="2"/>
</dbReference>